<feature type="domain" description="DDE-1" evidence="1">
    <location>
        <begin position="24"/>
        <end position="112"/>
    </location>
</feature>
<sequence>MAPNTIWAVRGGGSYVANGEKHSSRMTALLTIRADGLKLPIVFIFRGADGCLIESNEFESYPQEHFYYMKKKAWMNGVVWKKYLRDVLYAHIQNPSVLLVDNFDSHVSDERQRIVGEELGSVLYPLPPNSA</sequence>
<evidence type="ECO:0000259" key="1">
    <source>
        <dbReference type="Pfam" id="PF03184"/>
    </source>
</evidence>
<dbReference type="VEuPathDB" id="FungiDB:AeMF1_005591"/>
<evidence type="ECO:0000313" key="3">
    <source>
        <dbReference type="Proteomes" id="UP000481153"/>
    </source>
</evidence>
<proteinExistence type="predicted"/>
<dbReference type="EMBL" id="VJMJ01000293">
    <property type="protein sequence ID" value="KAF0723878.1"/>
    <property type="molecule type" value="Genomic_DNA"/>
</dbReference>
<name>A0A6G0W9L7_9STRA</name>
<dbReference type="Pfam" id="PF03184">
    <property type="entry name" value="DDE_1"/>
    <property type="match status" value="1"/>
</dbReference>
<comment type="caution">
    <text evidence="2">The sequence shown here is derived from an EMBL/GenBank/DDBJ whole genome shotgun (WGS) entry which is preliminary data.</text>
</comment>
<gene>
    <name evidence="2" type="ORF">Ae201684_017329</name>
</gene>
<reference evidence="2 3" key="1">
    <citation type="submission" date="2019-07" db="EMBL/GenBank/DDBJ databases">
        <title>Genomics analysis of Aphanomyces spp. identifies a new class of oomycete effector associated with host adaptation.</title>
        <authorList>
            <person name="Gaulin E."/>
        </authorList>
    </citation>
    <scope>NUCLEOTIDE SEQUENCE [LARGE SCALE GENOMIC DNA]</scope>
    <source>
        <strain evidence="2 3">ATCC 201684</strain>
    </source>
</reference>
<dbReference type="AlphaFoldDB" id="A0A6G0W9L7"/>
<organism evidence="2 3">
    <name type="scientific">Aphanomyces euteiches</name>
    <dbReference type="NCBI Taxonomy" id="100861"/>
    <lineage>
        <taxon>Eukaryota</taxon>
        <taxon>Sar</taxon>
        <taxon>Stramenopiles</taxon>
        <taxon>Oomycota</taxon>
        <taxon>Saprolegniomycetes</taxon>
        <taxon>Saprolegniales</taxon>
        <taxon>Verrucalvaceae</taxon>
        <taxon>Aphanomyces</taxon>
    </lineage>
</organism>
<dbReference type="InterPro" id="IPR004875">
    <property type="entry name" value="DDE_SF_endonuclease_dom"/>
</dbReference>
<accession>A0A6G0W9L7</accession>
<dbReference type="GO" id="GO:0003676">
    <property type="term" value="F:nucleic acid binding"/>
    <property type="evidence" value="ECO:0007669"/>
    <property type="project" value="InterPro"/>
</dbReference>
<evidence type="ECO:0000313" key="2">
    <source>
        <dbReference type="EMBL" id="KAF0723878.1"/>
    </source>
</evidence>
<keyword evidence="3" id="KW-1185">Reference proteome</keyword>
<dbReference type="Proteomes" id="UP000481153">
    <property type="component" value="Unassembled WGS sequence"/>
</dbReference>
<protein>
    <recommendedName>
        <fullName evidence="1">DDE-1 domain-containing protein</fullName>
    </recommendedName>
</protein>